<name>G7YB46_CLOSI</name>
<protein>
    <submittedName>
        <fullName evidence="1">Uncharacterized protein</fullName>
    </submittedName>
</protein>
<keyword evidence="2" id="KW-1185">Reference proteome</keyword>
<reference key="2">
    <citation type="submission" date="2011-10" db="EMBL/GenBank/DDBJ databases">
        <title>The genome and transcriptome sequence of Clonorchis sinensis provide insights into the carcinogenic liver fluke.</title>
        <authorList>
            <person name="Wang X."/>
            <person name="Huang Y."/>
            <person name="Chen W."/>
            <person name="Liu H."/>
            <person name="Guo L."/>
            <person name="Chen Y."/>
            <person name="Luo F."/>
            <person name="Zhou W."/>
            <person name="Sun J."/>
            <person name="Mao Q."/>
            <person name="Liang P."/>
            <person name="Zhou C."/>
            <person name="Tian Y."/>
            <person name="Men J."/>
            <person name="Lv X."/>
            <person name="Huang L."/>
            <person name="Zhou J."/>
            <person name="Hu Y."/>
            <person name="Li R."/>
            <person name="Zhang F."/>
            <person name="Lei H."/>
            <person name="Li X."/>
            <person name="Hu X."/>
            <person name="Liang C."/>
            <person name="Xu J."/>
            <person name="Wu Z."/>
            <person name="Yu X."/>
        </authorList>
    </citation>
    <scope>NUCLEOTIDE SEQUENCE</scope>
    <source>
        <strain>Henan</strain>
    </source>
</reference>
<dbReference type="EMBL" id="DF143019">
    <property type="protein sequence ID" value="GAA50180.1"/>
    <property type="molecule type" value="Genomic_DNA"/>
</dbReference>
<reference evidence="1" key="1">
    <citation type="journal article" date="2011" name="Genome Biol.">
        <title>The draft genome of the carcinogenic human liver fluke Clonorchis sinensis.</title>
        <authorList>
            <person name="Wang X."/>
            <person name="Chen W."/>
            <person name="Huang Y."/>
            <person name="Sun J."/>
            <person name="Men J."/>
            <person name="Liu H."/>
            <person name="Luo F."/>
            <person name="Guo L."/>
            <person name="Lv X."/>
            <person name="Deng C."/>
            <person name="Zhou C."/>
            <person name="Fan Y."/>
            <person name="Li X."/>
            <person name="Huang L."/>
            <person name="Hu Y."/>
            <person name="Liang C."/>
            <person name="Hu X."/>
            <person name="Xu J."/>
            <person name="Yu X."/>
        </authorList>
    </citation>
    <scope>NUCLEOTIDE SEQUENCE [LARGE SCALE GENOMIC DNA]</scope>
    <source>
        <strain evidence="1">Henan</strain>
    </source>
</reference>
<evidence type="ECO:0000313" key="1">
    <source>
        <dbReference type="EMBL" id="GAA50180.1"/>
    </source>
</evidence>
<sequence>MQASWFSLNLIYPNFHVTPLLLFLGQRLYLNIIPISISSLISNDIYTPDYRILWSERSLQKANKDPRLHVDLPVAVSTAVSIECQLRSYQAVKPHRLAAYCEDFNVHNTDCSAHPRLSDVYLESSSSRDLTQKMLWRGHPVYGTVWLPESRGNVPAGLEHSSTRRITKRLVKLRARADRDGWPTWKAKRIEEAYNFWNAERSFQLIRTSDPKNCPRSKLPNIK</sequence>
<evidence type="ECO:0000313" key="2">
    <source>
        <dbReference type="Proteomes" id="UP000008909"/>
    </source>
</evidence>
<accession>G7YB46</accession>
<proteinExistence type="predicted"/>
<organism evidence="1 2">
    <name type="scientific">Clonorchis sinensis</name>
    <name type="common">Chinese liver fluke</name>
    <dbReference type="NCBI Taxonomy" id="79923"/>
    <lineage>
        <taxon>Eukaryota</taxon>
        <taxon>Metazoa</taxon>
        <taxon>Spiralia</taxon>
        <taxon>Lophotrochozoa</taxon>
        <taxon>Platyhelminthes</taxon>
        <taxon>Trematoda</taxon>
        <taxon>Digenea</taxon>
        <taxon>Opisthorchiida</taxon>
        <taxon>Opisthorchiata</taxon>
        <taxon>Opisthorchiidae</taxon>
        <taxon>Clonorchis</taxon>
    </lineage>
</organism>
<dbReference type="Proteomes" id="UP000008909">
    <property type="component" value="Unassembled WGS sequence"/>
</dbReference>
<dbReference type="AlphaFoldDB" id="G7YB46"/>
<gene>
    <name evidence="1" type="ORF">CLF_104165</name>
</gene>